<proteinExistence type="predicted"/>
<keyword evidence="1" id="KW-0472">Membrane</keyword>
<protein>
    <submittedName>
        <fullName evidence="2">Uncharacterized protein</fullName>
    </submittedName>
</protein>
<comment type="caution">
    <text evidence="2">The sequence shown here is derived from an EMBL/GenBank/DDBJ whole genome shotgun (WGS) entry which is preliminary data.</text>
</comment>
<keyword evidence="1" id="KW-1133">Transmembrane helix</keyword>
<name>X1TNT8_9ZZZZ</name>
<dbReference type="EMBL" id="BARW01018882">
    <property type="protein sequence ID" value="GAI89250.1"/>
    <property type="molecule type" value="Genomic_DNA"/>
</dbReference>
<feature type="non-terminal residue" evidence="2">
    <location>
        <position position="72"/>
    </location>
</feature>
<evidence type="ECO:0000256" key="1">
    <source>
        <dbReference type="SAM" id="Phobius"/>
    </source>
</evidence>
<dbReference type="AlphaFoldDB" id="X1TNT8"/>
<reference evidence="2" key="1">
    <citation type="journal article" date="2014" name="Front. Microbiol.">
        <title>High frequency of phylogenetically diverse reductive dehalogenase-homologous genes in deep subseafloor sedimentary metagenomes.</title>
        <authorList>
            <person name="Kawai M."/>
            <person name="Futagami T."/>
            <person name="Toyoda A."/>
            <person name="Takaki Y."/>
            <person name="Nishi S."/>
            <person name="Hori S."/>
            <person name="Arai W."/>
            <person name="Tsubouchi T."/>
            <person name="Morono Y."/>
            <person name="Uchiyama I."/>
            <person name="Ito T."/>
            <person name="Fujiyama A."/>
            <person name="Inagaki F."/>
            <person name="Takami H."/>
        </authorList>
    </citation>
    <scope>NUCLEOTIDE SEQUENCE</scope>
    <source>
        <strain evidence="2">Expedition CK06-06</strain>
    </source>
</reference>
<organism evidence="2">
    <name type="scientific">marine sediment metagenome</name>
    <dbReference type="NCBI Taxonomy" id="412755"/>
    <lineage>
        <taxon>unclassified sequences</taxon>
        <taxon>metagenomes</taxon>
        <taxon>ecological metagenomes</taxon>
    </lineage>
</organism>
<keyword evidence="1" id="KW-0812">Transmembrane</keyword>
<accession>X1TNT8</accession>
<feature type="transmembrane region" description="Helical" evidence="1">
    <location>
        <begin position="20"/>
        <end position="40"/>
    </location>
</feature>
<sequence>MTIAGFVLGIGHYTRYRPGLVWIFTTITLVLAVGVFEVTIGFDELDYQLYVAKNNPERISEFHDHSITEALD</sequence>
<gene>
    <name evidence="2" type="ORF">S12H4_32233</name>
</gene>
<evidence type="ECO:0000313" key="2">
    <source>
        <dbReference type="EMBL" id="GAI89250.1"/>
    </source>
</evidence>